<dbReference type="EMBL" id="LBOV01000018">
    <property type="protein sequence ID" value="KKP43356.1"/>
    <property type="molecule type" value="Genomic_DNA"/>
</dbReference>
<accession>A0A0F9ZWJ6</accession>
<reference evidence="2 3" key="1">
    <citation type="journal article" date="2015" name="Nature">
        <title>rRNA introns, odd ribosomes, and small enigmatic genomes across a large radiation of phyla.</title>
        <authorList>
            <person name="Brown C.T."/>
            <person name="Hug L.A."/>
            <person name="Thomas B.C."/>
            <person name="Sharon I."/>
            <person name="Castelle C.J."/>
            <person name="Singh A."/>
            <person name="Wilkins M.J."/>
            <person name="Williams K.H."/>
            <person name="Banfield J.F."/>
        </authorList>
    </citation>
    <scope>NUCLEOTIDE SEQUENCE [LARGE SCALE GENOMIC DNA]</scope>
</reference>
<feature type="non-terminal residue" evidence="2">
    <location>
        <position position="90"/>
    </location>
</feature>
<gene>
    <name evidence="2" type="ORF">UR34_C0018G0011</name>
</gene>
<dbReference type="Gene3D" id="3.30.830.10">
    <property type="entry name" value="Metalloenzyme, LuxS/M16 peptidase-like"/>
    <property type="match status" value="1"/>
</dbReference>
<proteinExistence type="predicted"/>
<protein>
    <recommendedName>
        <fullName evidence="1">Peptidase M16 N-terminal domain-containing protein</fullName>
    </recommendedName>
</protein>
<feature type="domain" description="Peptidase M16 N-terminal" evidence="1">
    <location>
        <begin position="27"/>
        <end position="82"/>
    </location>
</feature>
<comment type="caution">
    <text evidence="2">The sequence shown here is derived from an EMBL/GenBank/DDBJ whole genome shotgun (WGS) entry which is preliminary data.</text>
</comment>
<dbReference type="Pfam" id="PF00675">
    <property type="entry name" value="Peptidase_M16"/>
    <property type="match status" value="1"/>
</dbReference>
<evidence type="ECO:0000259" key="1">
    <source>
        <dbReference type="Pfam" id="PF00675"/>
    </source>
</evidence>
<evidence type="ECO:0000313" key="2">
    <source>
        <dbReference type="EMBL" id="KKP43356.1"/>
    </source>
</evidence>
<name>A0A0F9ZWJ6_9BACT</name>
<dbReference type="InterPro" id="IPR011765">
    <property type="entry name" value="Pept_M16_N"/>
</dbReference>
<dbReference type="SUPFAM" id="SSF63411">
    <property type="entry name" value="LuxS/MPP-like metallohydrolase"/>
    <property type="match status" value="1"/>
</dbReference>
<dbReference type="InterPro" id="IPR011249">
    <property type="entry name" value="Metalloenz_LuxS/M16"/>
</dbReference>
<organism evidence="2 3">
    <name type="scientific">candidate division WS6 bacterium GW2011_GWC1_33_20</name>
    <dbReference type="NCBI Taxonomy" id="1619089"/>
    <lineage>
        <taxon>Bacteria</taxon>
        <taxon>Candidatus Dojkabacteria</taxon>
    </lineage>
</organism>
<sequence>MKLISKFKSRYNNITYKTYQTDNGMKVLHLDNPATSNFDFAIIHKAGSAYEDQEGVPRGTAHFLEHMLLNPNDTFKDKDEINRFEQGSIN</sequence>
<dbReference type="AlphaFoldDB" id="A0A0F9ZWJ6"/>
<dbReference type="GO" id="GO:0046872">
    <property type="term" value="F:metal ion binding"/>
    <property type="evidence" value="ECO:0007669"/>
    <property type="project" value="InterPro"/>
</dbReference>
<evidence type="ECO:0000313" key="3">
    <source>
        <dbReference type="Proteomes" id="UP000034302"/>
    </source>
</evidence>
<dbReference type="Proteomes" id="UP000034302">
    <property type="component" value="Unassembled WGS sequence"/>
</dbReference>